<dbReference type="EMBL" id="LR784718">
    <property type="protein sequence ID" value="CAB3240628.1"/>
    <property type="molecule type" value="mRNA"/>
</dbReference>
<dbReference type="InterPro" id="IPR014748">
    <property type="entry name" value="Enoyl-CoA_hydra_C"/>
</dbReference>
<dbReference type="InterPro" id="IPR052377">
    <property type="entry name" value="Mitochondrial_ECH-domain"/>
</dbReference>
<name>A0A6F9DC46_9ASCI</name>
<dbReference type="Gene3D" id="3.90.226.10">
    <property type="entry name" value="2-enoyl-CoA Hydratase, Chain A, domain 1"/>
    <property type="match status" value="1"/>
</dbReference>
<gene>
    <name evidence="8" type="primary">Echdc3</name>
</gene>
<dbReference type="PANTHER" id="PTHR43602">
    <property type="match status" value="1"/>
</dbReference>
<comment type="subcellular location">
    <subcellularLocation>
        <location evidence="1">Mitochondrion</location>
    </subcellularLocation>
</comment>
<accession>A0A6F9DC46</accession>
<evidence type="ECO:0000256" key="5">
    <source>
        <dbReference type="ARBA" id="ARBA00023128"/>
    </source>
</evidence>
<sequence length="286" mass="31301">MLRSLSLARFLTRSSITTCNRFMSSDSQPLTLCTQENGIRRIVLNNPSKRNALSFALMESLKDNILRGVKEESLRVIIISANGPVFCSGHDLQELISKHRRSDHANIFHLCSDIMELVQDVPVPVVCEVGALATAAGCQLVASCDIAVASQHAKFCTPGVNIGLFCSTPAVALGRAVPRKLALDMLFTGKVIDAEDALAHGLVSRLVDHDKLHDEVMSIAEGICEKSRSVIAMGKASFYRQIVKDRNSAYQDASNIMVENLCLHDGQEGIKAFLNKTKPKWDHSLD</sequence>
<dbReference type="GO" id="GO:0006631">
    <property type="term" value="P:fatty acid metabolic process"/>
    <property type="evidence" value="ECO:0007669"/>
    <property type="project" value="UniProtKB-KW"/>
</dbReference>
<evidence type="ECO:0000256" key="1">
    <source>
        <dbReference type="ARBA" id="ARBA00004173"/>
    </source>
</evidence>
<evidence type="ECO:0000313" key="8">
    <source>
        <dbReference type="EMBL" id="CAB3240628.1"/>
    </source>
</evidence>
<organism evidence="8">
    <name type="scientific">Phallusia mammillata</name>
    <dbReference type="NCBI Taxonomy" id="59560"/>
    <lineage>
        <taxon>Eukaryota</taxon>
        <taxon>Metazoa</taxon>
        <taxon>Chordata</taxon>
        <taxon>Tunicata</taxon>
        <taxon>Ascidiacea</taxon>
        <taxon>Phlebobranchia</taxon>
        <taxon>Ascidiidae</taxon>
        <taxon>Phallusia</taxon>
    </lineage>
</organism>
<dbReference type="InterPro" id="IPR001753">
    <property type="entry name" value="Enoyl-CoA_hydra/iso"/>
</dbReference>
<keyword evidence="4" id="KW-0443">Lipid metabolism</keyword>
<reference evidence="8" key="1">
    <citation type="submission" date="2020-04" db="EMBL/GenBank/DDBJ databases">
        <authorList>
            <person name="Neveu A P."/>
        </authorList>
    </citation>
    <scope>NUCLEOTIDE SEQUENCE</scope>
    <source>
        <tissue evidence="8">Whole embryo</tissue>
    </source>
</reference>
<keyword evidence="3" id="KW-0809">Transit peptide</keyword>
<evidence type="ECO:0000256" key="2">
    <source>
        <dbReference type="ARBA" id="ARBA00022832"/>
    </source>
</evidence>
<dbReference type="NCBIfam" id="NF006008">
    <property type="entry name" value="PRK08139.1"/>
    <property type="match status" value="1"/>
</dbReference>
<dbReference type="CDD" id="cd06558">
    <property type="entry name" value="crotonase-like"/>
    <property type="match status" value="1"/>
</dbReference>
<keyword evidence="5" id="KW-0496">Mitochondrion</keyword>
<dbReference type="SUPFAM" id="SSF52096">
    <property type="entry name" value="ClpP/crotonase"/>
    <property type="match status" value="1"/>
</dbReference>
<dbReference type="GO" id="GO:0016836">
    <property type="term" value="F:hydro-lyase activity"/>
    <property type="evidence" value="ECO:0007669"/>
    <property type="project" value="TreeGrafter"/>
</dbReference>
<dbReference type="Gene3D" id="1.10.12.10">
    <property type="entry name" value="Lyase 2-enoyl-coa Hydratase, Chain A, domain 2"/>
    <property type="match status" value="1"/>
</dbReference>
<evidence type="ECO:0000256" key="7">
    <source>
        <dbReference type="ARBA" id="ARBA00040545"/>
    </source>
</evidence>
<evidence type="ECO:0000256" key="6">
    <source>
        <dbReference type="ARBA" id="ARBA00037410"/>
    </source>
</evidence>
<comment type="function">
    <text evidence="6">May play a role in fatty acid biosynthesis and insulin sensitivity.</text>
</comment>
<keyword evidence="2" id="KW-0276">Fatty acid metabolism</keyword>
<evidence type="ECO:0000256" key="4">
    <source>
        <dbReference type="ARBA" id="ARBA00023098"/>
    </source>
</evidence>
<dbReference type="AlphaFoldDB" id="A0A6F9DC46"/>
<dbReference type="Pfam" id="PF00378">
    <property type="entry name" value="ECH_1"/>
    <property type="match status" value="1"/>
</dbReference>
<evidence type="ECO:0000256" key="3">
    <source>
        <dbReference type="ARBA" id="ARBA00022946"/>
    </source>
</evidence>
<dbReference type="InterPro" id="IPR029045">
    <property type="entry name" value="ClpP/crotonase-like_dom_sf"/>
</dbReference>
<dbReference type="PANTHER" id="PTHR43602:SF1">
    <property type="entry name" value="ENOYL-COA HYDRATASE DOMAIN-CONTAINING PROTEIN 3, MITOCHONDRIAL"/>
    <property type="match status" value="1"/>
</dbReference>
<dbReference type="GO" id="GO:0005739">
    <property type="term" value="C:mitochondrion"/>
    <property type="evidence" value="ECO:0007669"/>
    <property type="project" value="UniProtKB-SubCell"/>
</dbReference>
<protein>
    <recommendedName>
        <fullName evidence="7">Enoyl-CoA hydratase domain-containing protein 3, mitochondrial</fullName>
    </recommendedName>
</protein>
<proteinExistence type="evidence at transcript level"/>